<proteinExistence type="predicted"/>
<evidence type="ECO:0000256" key="1">
    <source>
        <dbReference type="SAM" id="SignalP"/>
    </source>
</evidence>
<protein>
    <submittedName>
        <fullName evidence="2">Uncharacterized protein</fullName>
    </submittedName>
</protein>
<dbReference type="Proteomes" id="UP001446871">
    <property type="component" value="Unassembled WGS sequence"/>
</dbReference>
<feature type="chain" id="PRO_5046973343" evidence="1">
    <location>
        <begin position="21"/>
        <end position="371"/>
    </location>
</feature>
<keyword evidence="1" id="KW-0732">Signal</keyword>
<sequence>MDFLLTIFFLLSSLLGAAMGNHNQTVDKPEPKPVIIPYLTDGLSPALFKYLPHTWGDWKGWASGWIPKPCRDAAVKHGFNPWEMEVYSVKYTDCDEPWTICRHYKDDSSIAKMVEVNLWQHSHRHAGICCHPDHASRPWGAAGLTYMSEGVPAIQLLYGWFVESVLSHEISHILDPQVVKEHHGKNGRFSDGDWWKGNYSLDAATVSAYALSDWAENFAEASISAVYNLAVPGGIANVTVDAELLTCANQVSHVVSTYTNAVGDIIKPRSKPKCTKRWPNHRVVPVDDKRVPPYPAPDVRIKAKNITKIDNFGEEAVVTCNLPHSRKPGNSVLEFVVVSGIVIAVRIYEMGRQLEQELCDEQSKVNFKIGH</sequence>
<feature type="signal peptide" evidence="1">
    <location>
        <begin position="1"/>
        <end position="20"/>
    </location>
</feature>
<comment type="caution">
    <text evidence="2">The sequence shown here is derived from an EMBL/GenBank/DDBJ whole genome shotgun (WGS) entry which is preliminary data.</text>
</comment>
<keyword evidence="3" id="KW-1185">Reference proteome</keyword>
<name>A0ABR1U518_9PEZI</name>
<gene>
    <name evidence="2" type="ORF">PG996_013295</name>
</gene>
<organism evidence="2 3">
    <name type="scientific">Apiospora saccharicola</name>
    <dbReference type="NCBI Taxonomy" id="335842"/>
    <lineage>
        <taxon>Eukaryota</taxon>
        <taxon>Fungi</taxon>
        <taxon>Dikarya</taxon>
        <taxon>Ascomycota</taxon>
        <taxon>Pezizomycotina</taxon>
        <taxon>Sordariomycetes</taxon>
        <taxon>Xylariomycetidae</taxon>
        <taxon>Amphisphaeriales</taxon>
        <taxon>Apiosporaceae</taxon>
        <taxon>Apiospora</taxon>
    </lineage>
</organism>
<dbReference type="EMBL" id="JAQQWM010000008">
    <property type="protein sequence ID" value="KAK8053994.1"/>
    <property type="molecule type" value="Genomic_DNA"/>
</dbReference>
<reference evidence="2 3" key="1">
    <citation type="submission" date="2023-01" db="EMBL/GenBank/DDBJ databases">
        <title>Analysis of 21 Apiospora genomes using comparative genomics revels a genus with tremendous synthesis potential of carbohydrate active enzymes and secondary metabolites.</title>
        <authorList>
            <person name="Sorensen T."/>
        </authorList>
    </citation>
    <scope>NUCLEOTIDE SEQUENCE [LARGE SCALE GENOMIC DNA]</scope>
    <source>
        <strain evidence="2 3">CBS 83171</strain>
    </source>
</reference>
<evidence type="ECO:0000313" key="2">
    <source>
        <dbReference type="EMBL" id="KAK8053994.1"/>
    </source>
</evidence>
<evidence type="ECO:0000313" key="3">
    <source>
        <dbReference type="Proteomes" id="UP001446871"/>
    </source>
</evidence>
<accession>A0ABR1U518</accession>